<dbReference type="OrthoDB" id="668748at2759"/>
<evidence type="ECO:0000313" key="4">
    <source>
        <dbReference type="Proteomes" id="UP000504604"/>
    </source>
</evidence>
<dbReference type="PANTHER" id="PTHR31529">
    <property type="entry name" value="LOB DOMAIN CONTAINING PROTEIN"/>
    <property type="match status" value="1"/>
</dbReference>
<feature type="domain" description="LOB" evidence="3">
    <location>
        <begin position="7"/>
        <end position="109"/>
    </location>
</feature>
<dbReference type="InterPro" id="IPR004883">
    <property type="entry name" value="LOB"/>
</dbReference>
<dbReference type="GeneID" id="105165846"/>
<evidence type="ECO:0000259" key="3">
    <source>
        <dbReference type="PROSITE" id="PS50891"/>
    </source>
</evidence>
<evidence type="ECO:0000256" key="1">
    <source>
        <dbReference type="ARBA" id="ARBA00005474"/>
    </source>
</evidence>
<dbReference type="KEGG" id="sind:105165846"/>
<dbReference type="Proteomes" id="UP000504604">
    <property type="component" value="Linkage group LG6"/>
</dbReference>
<sequence length="248" mass="27789">MRGCGNSPCGVCKFLRRKCVKGCVFAPYFSYEEAAAHFAAIHRVFGASNVAKLLAHLPMSDRCQAAVTVSYQAQARLQDPIYGCISRIFALQQQVVNLQAQLAALKEQAAAHELIIMNSSSSTTTAGNPNHHKPYAESPSNYYCFPQDTVRNWCQNHVEMSQWDTCLNNNNIGSMPIHSDSRIITPNPNSVKCGNTEENTLFGSTDSPHEMQLNYTHWPFDQEEDGDHDHDLQSLPFRYIQYSQGKIN</sequence>
<dbReference type="GO" id="GO:0045893">
    <property type="term" value="P:positive regulation of DNA-templated transcription"/>
    <property type="evidence" value="ECO:0007669"/>
    <property type="project" value="TreeGrafter"/>
</dbReference>
<keyword evidence="2" id="KW-0175">Coiled coil</keyword>
<comment type="similarity">
    <text evidence="1">Belongs to the LOB domain-containing protein family.</text>
</comment>
<reference evidence="5" key="1">
    <citation type="submission" date="2025-08" db="UniProtKB">
        <authorList>
            <consortium name="RefSeq"/>
        </authorList>
    </citation>
    <scope>IDENTIFICATION</scope>
</reference>
<dbReference type="AlphaFoldDB" id="A0A8M8UTM2"/>
<proteinExistence type="inferred from homology"/>
<keyword evidence="4" id="KW-1185">Reference proteome</keyword>
<feature type="coiled-coil region" evidence="2">
    <location>
        <begin position="88"/>
        <end position="115"/>
    </location>
</feature>
<dbReference type="Pfam" id="PF03195">
    <property type="entry name" value="LOB"/>
    <property type="match status" value="1"/>
</dbReference>
<dbReference type="GO" id="GO:0005634">
    <property type="term" value="C:nucleus"/>
    <property type="evidence" value="ECO:0007669"/>
    <property type="project" value="TreeGrafter"/>
</dbReference>
<name>A0A8M8UTM2_SESIN</name>
<organism evidence="4 5">
    <name type="scientific">Sesamum indicum</name>
    <name type="common">Oriental sesame</name>
    <name type="synonym">Sesamum orientale</name>
    <dbReference type="NCBI Taxonomy" id="4182"/>
    <lineage>
        <taxon>Eukaryota</taxon>
        <taxon>Viridiplantae</taxon>
        <taxon>Streptophyta</taxon>
        <taxon>Embryophyta</taxon>
        <taxon>Tracheophyta</taxon>
        <taxon>Spermatophyta</taxon>
        <taxon>Magnoliopsida</taxon>
        <taxon>eudicotyledons</taxon>
        <taxon>Gunneridae</taxon>
        <taxon>Pentapetalae</taxon>
        <taxon>asterids</taxon>
        <taxon>lamiids</taxon>
        <taxon>Lamiales</taxon>
        <taxon>Pedaliaceae</taxon>
        <taxon>Sesamum</taxon>
    </lineage>
</organism>
<dbReference type="PROSITE" id="PS50891">
    <property type="entry name" value="LOB"/>
    <property type="match status" value="1"/>
</dbReference>
<protein>
    <submittedName>
        <fullName evidence="5">LOB domain-containing protein 29-like</fullName>
    </submittedName>
</protein>
<dbReference type="RefSeq" id="XP_020549902.1">
    <property type="nucleotide sequence ID" value="XM_020694243.1"/>
</dbReference>
<accession>A0A8M8UTM2</accession>
<evidence type="ECO:0000313" key="5">
    <source>
        <dbReference type="RefSeq" id="XP_020549902.1"/>
    </source>
</evidence>
<evidence type="ECO:0000256" key="2">
    <source>
        <dbReference type="SAM" id="Coils"/>
    </source>
</evidence>
<dbReference type="GO" id="GO:0009755">
    <property type="term" value="P:hormone-mediated signaling pathway"/>
    <property type="evidence" value="ECO:0007669"/>
    <property type="project" value="TreeGrafter"/>
</dbReference>
<dbReference type="PANTHER" id="PTHR31529:SF26">
    <property type="entry name" value="LOB DOMAIN-CONTAINING PROTEIN CRL1"/>
    <property type="match status" value="1"/>
</dbReference>
<gene>
    <name evidence="5" type="primary">LOC105165846</name>
</gene>